<comment type="caution">
    <text evidence="2">The sequence shown here is derived from an EMBL/GenBank/DDBJ whole genome shotgun (WGS) entry which is preliminary data.</text>
</comment>
<accession>A0A8T5USG5</accession>
<feature type="domain" description="Putative zinc-ribbon" evidence="1">
    <location>
        <begin position="1"/>
        <end position="25"/>
    </location>
</feature>
<protein>
    <submittedName>
        <fullName evidence="2">Zinc ribbon domain-containing protein</fullName>
    </submittedName>
</protein>
<dbReference type="Proteomes" id="UP000825933">
    <property type="component" value="Unassembled WGS sequence"/>
</dbReference>
<keyword evidence="3" id="KW-1185">Reference proteome</keyword>
<dbReference type="RefSeq" id="WP_223792191.1">
    <property type="nucleotide sequence ID" value="NZ_JAIOUQ010000014.1"/>
</dbReference>
<dbReference type="EMBL" id="JAIOUQ010000014">
    <property type="protein sequence ID" value="MBZ2166644.1"/>
    <property type="molecule type" value="Genomic_DNA"/>
</dbReference>
<evidence type="ECO:0000313" key="3">
    <source>
        <dbReference type="Proteomes" id="UP000825933"/>
    </source>
</evidence>
<name>A0A8T5USG5_9EURY</name>
<proteinExistence type="predicted"/>
<sequence length="186" mass="20785">MVKCNQCGHIMEETANFCSECGNPIGVSSTNEPPKTTSLSKHNGLNIHTPKTIKMLDNPLKFTVTIPVVQERSAESKATATLLMGFVGFAATSGNILHKQMDGYVSTHKKGLKISFGKKYAKDVKIEWDKIVDVKKRGVLTKEIIMYLINEDYLTFRFGSINKLYPVIKENMCGVIPENLEKKGWD</sequence>
<dbReference type="InterPro" id="IPR059113">
    <property type="entry name" value="Znf_ribbon"/>
</dbReference>
<dbReference type="Pfam" id="PF13248">
    <property type="entry name" value="Zn_ribbon_3"/>
    <property type="match status" value="1"/>
</dbReference>
<evidence type="ECO:0000313" key="2">
    <source>
        <dbReference type="EMBL" id="MBZ2166644.1"/>
    </source>
</evidence>
<organism evidence="2 3">
    <name type="scientific">Methanobacterium spitsbergense</name>
    <dbReference type="NCBI Taxonomy" id="2874285"/>
    <lineage>
        <taxon>Archaea</taxon>
        <taxon>Methanobacteriati</taxon>
        <taxon>Methanobacteriota</taxon>
        <taxon>Methanomada group</taxon>
        <taxon>Methanobacteria</taxon>
        <taxon>Methanobacteriales</taxon>
        <taxon>Methanobacteriaceae</taxon>
        <taxon>Methanobacterium</taxon>
    </lineage>
</organism>
<reference evidence="3" key="1">
    <citation type="journal article" date="2022" name="Microbiol. Resour. Announc.">
        <title>Draft Genome Sequence of a Methanogenic Archaeon from West Spitsbergen Permafrost.</title>
        <authorList>
            <person name="Trubitsyn V."/>
            <person name="Rivkina E."/>
            <person name="Shcherbakova V."/>
        </authorList>
    </citation>
    <scope>NUCLEOTIDE SEQUENCE [LARGE SCALE GENOMIC DNA]</scope>
    <source>
        <strain evidence="3">VT</strain>
    </source>
</reference>
<evidence type="ECO:0000259" key="1">
    <source>
        <dbReference type="Pfam" id="PF13248"/>
    </source>
</evidence>
<dbReference type="AlphaFoldDB" id="A0A8T5USG5"/>
<gene>
    <name evidence="2" type="ORF">K8N75_11400</name>
</gene>